<evidence type="ECO:0000256" key="11">
    <source>
        <dbReference type="ARBA" id="ARBA00023277"/>
    </source>
</evidence>
<dbReference type="GO" id="GO:0005829">
    <property type="term" value="C:cytosol"/>
    <property type="evidence" value="ECO:0007669"/>
    <property type="project" value="TreeGrafter"/>
</dbReference>
<feature type="binding site" evidence="12">
    <location>
        <position position="249"/>
    </location>
    <ligand>
        <name>substrate</name>
    </ligand>
</feature>
<dbReference type="PROSITE" id="PS00583">
    <property type="entry name" value="PFKB_KINASES_1"/>
    <property type="match status" value="1"/>
</dbReference>
<keyword evidence="7 12" id="KW-0418">Kinase</keyword>
<evidence type="ECO:0000256" key="3">
    <source>
        <dbReference type="ARBA" id="ARBA00016943"/>
    </source>
</evidence>
<comment type="subunit">
    <text evidence="12">Homodimer.</text>
</comment>
<feature type="binding site" evidence="12">
    <location>
        <position position="282"/>
    </location>
    <ligand>
        <name>K(+)</name>
        <dbReference type="ChEBI" id="CHEBI:29103"/>
    </ligand>
</feature>
<feature type="active site" description="Proton acceptor" evidence="12">
    <location>
        <position position="249"/>
    </location>
</feature>
<evidence type="ECO:0000259" key="13">
    <source>
        <dbReference type="Pfam" id="PF00294"/>
    </source>
</evidence>
<dbReference type="UniPathway" id="UPA00916">
    <property type="reaction ID" value="UER00889"/>
</dbReference>
<dbReference type="InterPro" id="IPR011611">
    <property type="entry name" value="PfkB_dom"/>
</dbReference>
<dbReference type="InterPro" id="IPR002173">
    <property type="entry name" value="Carboh/pur_kinase_PfkB_CS"/>
</dbReference>
<dbReference type="Proteomes" id="UP000665020">
    <property type="component" value="Chromosome"/>
</dbReference>
<evidence type="ECO:0000256" key="6">
    <source>
        <dbReference type="ARBA" id="ARBA00022741"/>
    </source>
</evidence>
<evidence type="ECO:0000256" key="8">
    <source>
        <dbReference type="ARBA" id="ARBA00022840"/>
    </source>
</evidence>
<organism evidence="14 15">
    <name type="scientific">Iocasia fonsfrigidae</name>
    <dbReference type="NCBI Taxonomy" id="2682810"/>
    <lineage>
        <taxon>Bacteria</taxon>
        <taxon>Bacillati</taxon>
        <taxon>Bacillota</taxon>
        <taxon>Clostridia</taxon>
        <taxon>Halanaerobiales</taxon>
        <taxon>Halanaerobiaceae</taxon>
        <taxon>Iocasia</taxon>
    </lineage>
</organism>
<dbReference type="RefSeq" id="WP_230868912.1">
    <property type="nucleotide sequence ID" value="NZ_CP046640.1"/>
</dbReference>
<accession>A0A8A7K791</accession>
<comment type="activity regulation">
    <text evidence="12">Activated by a monovalent cation that binds near, but not in, the active site. The most likely occupant of the site in vivo is potassium. Ion binding induces a conformational change that may alter substrate affinity.</text>
</comment>
<comment type="similarity">
    <text evidence="1">Belongs to the carbohydrate kinase pfkB family.</text>
</comment>
<dbReference type="PANTHER" id="PTHR10584:SF166">
    <property type="entry name" value="RIBOKINASE"/>
    <property type="match status" value="1"/>
</dbReference>
<dbReference type="PANTHER" id="PTHR10584">
    <property type="entry name" value="SUGAR KINASE"/>
    <property type="match status" value="1"/>
</dbReference>
<dbReference type="GO" id="GO:0004747">
    <property type="term" value="F:ribokinase activity"/>
    <property type="evidence" value="ECO:0007669"/>
    <property type="project" value="UniProtKB-UniRule"/>
</dbReference>
<keyword evidence="6 12" id="KW-0547">Nucleotide-binding</keyword>
<protein>
    <recommendedName>
        <fullName evidence="3 12">Ribokinase</fullName>
        <shortName evidence="12">RK</shortName>
        <ecNumber evidence="2 12">2.7.1.15</ecNumber>
    </recommendedName>
</protein>
<evidence type="ECO:0000256" key="9">
    <source>
        <dbReference type="ARBA" id="ARBA00022842"/>
    </source>
</evidence>
<dbReference type="InterPro" id="IPR002139">
    <property type="entry name" value="Ribo/fructo_kinase"/>
</dbReference>
<reference evidence="14" key="1">
    <citation type="submission" date="2019-12" db="EMBL/GenBank/DDBJ databases">
        <authorList>
            <person name="zhang j."/>
            <person name="sun C.M."/>
        </authorList>
    </citation>
    <scope>NUCLEOTIDE SEQUENCE</scope>
    <source>
        <strain evidence="14">NS-1</strain>
    </source>
</reference>
<dbReference type="PROSITE" id="PS00584">
    <property type="entry name" value="PFKB_KINASES_2"/>
    <property type="match status" value="1"/>
</dbReference>
<evidence type="ECO:0000256" key="10">
    <source>
        <dbReference type="ARBA" id="ARBA00022958"/>
    </source>
</evidence>
<comment type="caution">
    <text evidence="12">Lacks conserved residue(s) required for the propagation of feature annotation.</text>
</comment>
<comment type="pathway">
    <text evidence="12">Carbohydrate metabolism; D-ribose degradation; D-ribose 5-phosphate from beta-D-ribopyranose: step 2/2.</text>
</comment>
<feature type="binding site" evidence="12">
    <location>
        <position position="279"/>
    </location>
    <ligand>
        <name>K(+)</name>
        <dbReference type="ChEBI" id="CHEBI:29103"/>
    </ligand>
</feature>
<keyword evidence="11 12" id="KW-0119">Carbohydrate metabolism</keyword>
<feature type="binding site" evidence="12">
    <location>
        <position position="243"/>
    </location>
    <ligand>
        <name>K(+)</name>
        <dbReference type="ChEBI" id="CHEBI:29103"/>
    </ligand>
</feature>
<keyword evidence="10 12" id="KW-0630">Potassium</keyword>
<comment type="similarity">
    <text evidence="12">Belongs to the carbohydrate kinase PfkB family. Ribokinase subfamily.</text>
</comment>
<evidence type="ECO:0000256" key="1">
    <source>
        <dbReference type="ARBA" id="ARBA00005380"/>
    </source>
</evidence>
<evidence type="ECO:0000313" key="15">
    <source>
        <dbReference type="Proteomes" id="UP000665020"/>
    </source>
</evidence>
<dbReference type="InterPro" id="IPR011877">
    <property type="entry name" value="Ribokinase"/>
</dbReference>
<keyword evidence="15" id="KW-1185">Reference proteome</keyword>
<evidence type="ECO:0000256" key="7">
    <source>
        <dbReference type="ARBA" id="ARBA00022777"/>
    </source>
</evidence>
<feature type="binding site" evidence="12">
    <location>
        <begin position="39"/>
        <end position="43"/>
    </location>
    <ligand>
        <name>substrate</name>
    </ligand>
</feature>
<proteinExistence type="inferred from homology"/>
<dbReference type="CDD" id="cd01174">
    <property type="entry name" value="ribokinase"/>
    <property type="match status" value="1"/>
</dbReference>
<feature type="binding site" evidence="12">
    <location>
        <position position="245"/>
    </location>
    <ligand>
        <name>K(+)</name>
        <dbReference type="ChEBI" id="CHEBI:29103"/>
    </ligand>
</feature>
<evidence type="ECO:0000256" key="5">
    <source>
        <dbReference type="ARBA" id="ARBA00022723"/>
    </source>
</evidence>
<feature type="binding site" evidence="12">
    <location>
        <position position="288"/>
    </location>
    <ligand>
        <name>K(+)</name>
        <dbReference type="ChEBI" id="CHEBI:29103"/>
    </ligand>
</feature>
<feature type="binding site" evidence="12">
    <location>
        <begin position="248"/>
        <end position="249"/>
    </location>
    <ligand>
        <name>ATP</name>
        <dbReference type="ChEBI" id="CHEBI:30616"/>
    </ligand>
</feature>
<keyword evidence="12" id="KW-0963">Cytoplasm</keyword>
<sequence>MDNILVVGSMNMDLVVNTNRVPDKGETIIGKSFEQVPGGKGANQAAAVGKLGGRVSFVSACGKDSFGDDLLSSLQDKGVDTSSVFTLDDNTGIAAITVEEDGDNRIIVVQGANASLSPEMIDQVEGKIKEAAYLLLQMEIPLATVIHTIELADFYQTRVILDPAPAQGLPREIYSKIDYLLPNSGELALLLEEYDLRDEEDKIEQLLDWGVKNILITKGSEGVTLYHKGSQQVYPTLKVKAVDTTAAGDTFAGALAFGLQKGWDIDRCISFGNRAAAISVTRPGAQSSIPSFAEVENMKGI</sequence>
<evidence type="ECO:0000256" key="12">
    <source>
        <dbReference type="HAMAP-Rule" id="MF_01987"/>
    </source>
</evidence>
<evidence type="ECO:0000313" key="14">
    <source>
        <dbReference type="EMBL" id="QTL97281.1"/>
    </source>
</evidence>
<dbReference type="HAMAP" id="MF_01987">
    <property type="entry name" value="Ribokinase"/>
    <property type="match status" value="1"/>
</dbReference>
<dbReference type="Pfam" id="PF00294">
    <property type="entry name" value="PfkB"/>
    <property type="match status" value="1"/>
</dbReference>
<gene>
    <name evidence="12 14" type="primary">rbsK</name>
    <name evidence="14" type="ORF">GM661_04430</name>
</gene>
<keyword evidence="8 12" id="KW-0067">ATP-binding</keyword>
<keyword evidence="9 12" id="KW-0460">Magnesium</keyword>
<dbReference type="EC" id="2.7.1.15" evidence="2 12"/>
<dbReference type="SUPFAM" id="SSF53613">
    <property type="entry name" value="Ribokinase-like"/>
    <property type="match status" value="1"/>
</dbReference>
<dbReference type="PRINTS" id="PR00990">
    <property type="entry name" value="RIBOKINASE"/>
</dbReference>
<feature type="domain" description="Carbohydrate kinase PfkB" evidence="13">
    <location>
        <begin position="1"/>
        <end position="290"/>
    </location>
</feature>
<comment type="catalytic activity">
    <reaction evidence="12">
        <text>D-ribose + ATP = D-ribose 5-phosphate + ADP + H(+)</text>
        <dbReference type="Rhea" id="RHEA:13697"/>
        <dbReference type="ChEBI" id="CHEBI:15378"/>
        <dbReference type="ChEBI" id="CHEBI:30616"/>
        <dbReference type="ChEBI" id="CHEBI:47013"/>
        <dbReference type="ChEBI" id="CHEBI:78346"/>
        <dbReference type="ChEBI" id="CHEBI:456216"/>
        <dbReference type="EC" id="2.7.1.15"/>
    </reaction>
</comment>
<name>A0A8A7K791_9FIRM</name>
<keyword evidence="5 12" id="KW-0479">Metal-binding</keyword>
<dbReference type="NCBIfam" id="TIGR02152">
    <property type="entry name" value="D_ribokin_bact"/>
    <property type="match status" value="1"/>
</dbReference>
<dbReference type="GO" id="GO:0005524">
    <property type="term" value="F:ATP binding"/>
    <property type="evidence" value="ECO:0007669"/>
    <property type="project" value="UniProtKB-UniRule"/>
</dbReference>
<dbReference type="AlphaFoldDB" id="A0A8A7K791"/>
<evidence type="ECO:0000256" key="4">
    <source>
        <dbReference type="ARBA" id="ARBA00022679"/>
    </source>
</evidence>
<feature type="binding site" evidence="12">
    <location>
        <begin position="217"/>
        <end position="222"/>
    </location>
    <ligand>
        <name>ATP</name>
        <dbReference type="ChEBI" id="CHEBI:30616"/>
    </ligand>
</feature>
<feature type="binding site" evidence="12">
    <location>
        <position position="183"/>
    </location>
    <ligand>
        <name>ATP</name>
        <dbReference type="ChEBI" id="CHEBI:30616"/>
    </ligand>
</feature>
<feature type="binding site" evidence="12">
    <location>
        <position position="284"/>
    </location>
    <ligand>
        <name>K(+)</name>
        <dbReference type="ChEBI" id="CHEBI:29103"/>
    </ligand>
</feature>
<comment type="cofactor">
    <cofactor evidence="12">
        <name>Mg(2+)</name>
        <dbReference type="ChEBI" id="CHEBI:18420"/>
    </cofactor>
    <text evidence="12">Requires a divalent cation, most likely magnesium in vivo, as an electrophilic catalyst to aid phosphoryl group transfer. It is the chelate of the metal and the nucleotide that is the actual substrate.</text>
</comment>
<keyword evidence="4 12" id="KW-0808">Transferase</keyword>
<comment type="subcellular location">
    <subcellularLocation>
        <location evidence="12">Cytoplasm</location>
    </subcellularLocation>
</comment>
<feature type="binding site" evidence="12">
    <location>
        <begin position="11"/>
        <end position="13"/>
    </location>
    <ligand>
        <name>substrate</name>
    </ligand>
</feature>
<dbReference type="EMBL" id="CP046640">
    <property type="protein sequence ID" value="QTL97281.1"/>
    <property type="molecule type" value="Genomic_DNA"/>
</dbReference>
<evidence type="ECO:0000256" key="2">
    <source>
        <dbReference type="ARBA" id="ARBA00012035"/>
    </source>
</evidence>
<feature type="binding site" evidence="12">
    <location>
        <position position="139"/>
    </location>
    <ligand>
        <name>substrate</name>
    </ligand>
</feature>
<dbReference type="GO" id="GO:0019303">
    <property type="term" value="P:D-ribose catabolic process"/>
    <property type="evidence" value="ECO:0007669"/>
    <property type="project" value="UniProtKB-UniRule"/>
</dbReference>
<feature type="binding site" evidence="12">
    <location>
        <position position="273"/>
    </location>
    <ligand>
        <name>ATP</name>
        <dbReference type="ChEBI" id="CHEBI:30616"/>
    </ligand>
</feature>
<dbReference type="GO" id="GO:0046872">
    <property type="term" value="F:metal ion binding"/>
    <property type="evidence" value="ECO:0007669"/>
    <property type="project" value="UniProtKB-KW"/>
</dbReference>
<comment type="function">
    <text evidence="12">Catalyzes the phosphorylation of ribose at O-5 in a reaction requiring ATP and magnesium. The resulting D-ribose-5-phosphate can then be used either for sythesis of nucleotides, histidine, and tryptophan, or as a component of the pentose phosphate pathway.</text>
</comment>
<dbReference type="Gene3D" id="3.40.1190.20">
    <property type="match status" value="1"/>
</dbReference>
<dbReference type="KEGG" id="ifn:GM661_04430"/>
<dbReference type="InterPro" id="IPR029056">
    <property type="entry name" value="Ribokinase-like"/>
</dbReference>